<accession>A0A2A6CUM0</accession>
<evidence type="ECO:0000313" key="1">
    <source>
        <dbReference type="EnsemblMetazoa" id="PPA46217.1"/>
    </source>
</evidence>
<reference evidence="2" key="1">
    <citation type="journal article" date="2008" name="Nat. Genet.">
        <title>The Pristionchus pacificus genome provides a unique perspective on nematode lifestyle and parasitism.</title>
        <authorList>
            <person name="Dieterich C."/>
            <person name="Clifton S.W."/>
            <person name="Schuster L.N."/>
            <person name="Chinwalla A."/>
            <person name="Delehaunty K."/>
            <person name="Dinkelacker I."/>
            <person name="Fulton L."/>
            <person name="Fulton R."/>
            <person name="Godfrey J."/>
            <person name="Minx P."/>
            <person name="Mitreva M."/>
            <person name="Roeseler W."/>
            <person name="Tian H."/>
            <person name="Witte H."/>
            <person name="Yang S.P."/>
            <person name="Wilson R.K."/>
            <person name="Sommer R.J."/>
        </authorList>
    </citation>
    <scope>NUCLEOTIDE SEQUENCE [LARGE SCALE GENOMIC DNA]</scope>
    <source>
        <strain evidence="2">PS312</strain>
    </source>
</reference>
<evidence type="ECO:0000313" key="2">
    <source>
        <dbReference type="Proteomes" id="UP000005239"/>
    </source>
</evidence>
<accession>A0A8R1Z960</accession>
<dbReference type="AlphaFoldDB" id="A0A2A6CUM0"/>
<gene>
    <name evidence="1" type="primary">WBGene00284586</name>
</gene>
<dbReference type="Proteomes" id="UP000005239">
    <property type="component" value="Unassembled WGS sequence"/>
</dbReference>
<protein>
    <submittedName>
        <fullName evidence="1">Uncharacterized protein</fullName>
    </submittedName>
</protein>
<proteinExistence type="predicted"/>
<name>A0A2A6CUM0_PRIPA</name>
<dbReference type="EnsemblMetazoa" id="PPA46217.1">
    <property type="protein sequence ID" value="PPA46217.1"/>
    <property type="gene ID" value="WBGene00284586"/>
</dbReference>
<reference evidence="1" key="2">
    <citation type="submission" date="2022-06" db="UniProtKB">
        <authorList>
            <consortium name="EnsemblMetazoa"/>
        </authorList>
    </citation>
    <scope>IDENTIFICATION</scope>
    <source>
        <strain evidence="1">PS312</strain>
    </source>
</reference>
<sequence>MDDYWMKRITTIIIVLVCDPDSIAAFKQLRVTEILNWTETWLASSANQLECEQKISQAVSMVAVFCCLLQRELPNGRCKPTEGIG</sequence>
<keyword evidence="2" id="KW-1185">Reference proteome</keyword>
<organism evidence="1 2">
    <name type="scientific">Pristionchus pacificus</name>
    <name type="common">Parasitic nematode worm</name>
    <dbReference type="NCBI Taxonomy" id="54126"/>
    <lineage>
        <taxon>Eukaryota</taxon>
        <taxon>Metazoa</taxon>
        <taxon>Ecdysozoa</taxon>
        <taxon>Nematoda</taxon>
        <taxon>Chromadorea</taxon>
        <taxon>Rhabditida</taxon>
        <taxon>Rhabditina</taxon>
        <taxon>Diplogasteromorpha</taxon>
        <taxon>Diplogasteroidea</taxon>
        <taxon>Neodiplogasteridae</taxon>
        <taxon>Pristionchus</taxon>
    </lineage>
</organism>